<dbReference type="SMART" id="SM00612">
    <property type="entry name" value="Kelch"/>
    <property type="match status" value="6"/>
</dbReference>
<protein>
    <submittedName>
        <fullName evidence="7">Uncharacterized protein LOC725699 isoform X3</fullName>
    </submittedName>
</protein>
<evidence type="ECO:0000256" key="3">
    <source>
        <dbReference type="SAM" id="MobiDB-lite"/>
    </source>
</evidence>
<accession>A0A8B8GUI7</accession>
<dbReference type="Gene3D" id="2.120.10.80">
    <property type="entry name" value="Kelch-type beta propeller"/>
    <property type="match status" value="2"/>
</dbReference>
<feature type="domain" description="BTB" evidence="4">
    <location>
        <begin position="573"/>
        <end position="634"/>
    </location>
</feature>
<dbReference type="RefSeq" id="XP_026295380.1">
    <property type="nucleotide sequence ID" value="XM_026439595.1"/>
</dbReference>
<dbReference type="Pfam" id="PF00612">
    <property type="entry name" value="IQ"/>
    <property type="match status" value="1"/>
</dbReference>
<dbReference type="Proteomes" id="UP000005203">
    <property type="component" value="Linkage group LG3"/>
</dbReference>
<evidence type="ECO:0000259" key="4">
    <source>
        <dbReference type="PROSITE" id="PS50097"/>
    </source>
</evidence>
<dbReference type="SUPFAM" id="SSF54695">
    <property type="entry name" value="POZ domain"/>
    <property type="match status" value="1"/>
</dbReference>
<feature type="compositionally biased region" description="Basic and acidic residues" evidence="3">
    <location>
        <begin position="150"/>
        <end position="159"/>
    </location>
</feature>
<evidence type="ECO:0000313" key="6">
    <source>
        <dbReference type="Proteomes" id="UP000005203"/>
    </source>
</evidence>
<feature type="compositionally biased region" description="Basic and acidic residues" evidence="3">
    <location>
        <begin position="213"/>
        <end position="237"/>
    </location>
</feature>
<name>A0A7M7MG74_APIME</name>
<dbReference type="PANTHER" id="PTHR22667:SF0">
    <property type="entry name" value="AT01380P-RELATED"/>
    <property type="match status" value="1"/>
</dbReference>
<dbReference type="PROSITE" id="PS50097">
    <property type="entry name" value="BTB"/>
    <property type="match status" value="1"/>
</dbReference>
<feature type="compositionally biased region" description="Basic and acidic residues" evidence="3">
    <location>
        <begin position="303"/>
        <end position="313"/>
    </location>
</feature>
<dbReference type="InterPro" id="IPR006652">
    <property type="entry name" value="Kelch_1"/>
</dbReference>
<keyword evidence="2" id="KW-0677">Repeat</keyword>
<dbReference type="InterPro" id="IPR011705">
    <property type="entry name" value="BACK"/>
</dbReference>
<dbReference type="InterPro" id="IPR000048">
    <property type="entry name" value="IQ_motif_EF-hand-BS"/>
</dbReference>
<reference evidence="5" key="1">
    <citation type="submission" date="2021-01" db="UniProtKB">
        <authorList>
            <consortium name="EnsemblMetazoa"/>
        </authorList>
    </citation>
    <scope>IDENTIFICATION</scope>
    <source>
        <strain evidence="5">DH4</strain>
    </source>
</reference>
<reference evidence="7" key="2">
    <citation type="submission" date="2025-04" db="UniProtKB">
        <authorList>
            <consortium name="RefSeq"/>
        </authorList>
    </citation>
    <scope>IDENTIFICATION</scope>
    <source>
        <strain evidence="7">DH4</strain>
        <tissue evidence="7">Whole body</tissue>
    </source>
</reference>
<dbReference type="Gene3D" id="1.20.5.190">
    <property type="match status" value="1"/>
</dbReference>
<feature type="region of interest" description="Disordered" evidence="3">
    <location>
        <begin position="181"/>
        <end position="249"/>
    </location>
</feature>
<dbReference type="OrthoDB" id="6350321at2759"/>
<proteinExistence type="predicted"/>
<dbReference type="SMART" id="SM00875">
    <property type="entry name" value="BACK"/>
    <property type="match status" value="1"/>
</dbReference>
<dbReference type="CDD" id="cd18186">
    <property type="entry name" value="BTB_POZ_ZBTB_KLHL-like"/>
    <property type="match status" value="1"/>
</dbReference>
<keyword evidence="1" id="KW-0880">Kelch repeat</keyword>
<feature type="region of interest" description="Disordered" evidence="3">
    <location>
        <begin position="303"/>
        <end position="363"/>
    </location>
</feature>
<dbReference type="GO" id="GO:0003779">
    <property type="term" value="F:actin binding"/>
    <property type="evidence" value="ECO:0007669"/>
    <property type="project" value="UniProtKB-KW"/>
</dbReference>
<evidence type="ECO:0000313" key="7">
    <source>
        <dbReference type="RefSeq" id="XP_026295380.1"/>
    </source>
</evidence>
<evidence type="ECO:0000256" key="1">
    <source>
        <dbReference type="ARBA" id="ARBA00022441"/>
    </source>
</evidence>
<feature type="compositionally biased region" description="Polar residues" evidence="3">
    <location>
        <begin position="112"/>
        <end position="129"/>
    </location>
</feature>
<feature type="region of interest" description="Disordered" evidence="3">
    <location>
        <begin position="112"/>
        <end position="169"/>
    </location>
</feature>
<dbReference type="InterPro" id="IPR011333">
    <property type="entry name" value="SKP1/BTB/POZ_sf"/>
</dbReference>
<dbReference type="GeneID" id="725699"/>
<evidence type="ECO:0000313" key="5">
    <source>
        <dbReference type="EnsemblMetazoa" id="XP_026295380"/>
    </source>
</evidence>
<keyword evidence="6" id="KW-1185">Reference proteome</keyword>
<dbReference type="Gene3D" id="3.30.710.10">
    <property type="entry name" value="Potassium Channel Kv1.1, Chain A"/>
    <property type="match status" value="1"/>
</dbReference>
<gene>
    <name evidence="7" type="primary">LOC725699</name>
</gene>
<dbReference type="PANTHER" id="PTHR22667">
    <property type="entry name" value="AT01380P-RELATED"/>
    <property type="match status" value="1"/>
</dbReference>
<dbReference type="SMART" id="SM00225">
    <property type="entry name" value="BTB"/>
    <property type="match status" value="1"/>
</dbReference>
<sequence>MRTGLTRYDEESRTPISSEDDSCLYSELDLLNPRYYSKKSLHQCRDIKGTKGNSPNLLKTSSRDSDYCCCFTRSDHVETKLLTKKVGGKYRASSLQYFPDYNRKKHEVTFATERSSSGCEDLSGKSSTKLGRERSTPRIIRAIRQRSKKSVADEDRSESPRPGNSKSSVVVLYHEKSVVPAATSPEPPLRVAHSEVAVPREPSPSVIHTARSPRQERLNQDETSEDRSPVYPAERRKATLRRRRRLSKRQRPVNVHIYQDSRVVQVGSLSENHRFASKGGVHLQDQRSDLARYTINTAKNLIRSEDDTSTRQDDDSDDPERDIRTGEQWKRDRGFFGERCRPSDNPVSKLMAHSSPGRDGDCSQCKREAVCPNLAYLMQQIQSRPRERGDDRAFISINDGENSKRVFPFQSTPSGNLKILPNQVVFESKKVSVLVADPKHTKINVKAELSKSGNELGGCVSDCSTHPKPIDLPLGVSSSMINQLQTHKRLPALEDEYKSTMHPFKAKIGQMETAEQKQSTSSSSREASVLQEVPLSALGFTGEQPIDWSNIILPEKTDLYQELARRITNYKNADCIVRIDQDEFHCHLLVLQSYSTFFDERNCKEIDLTGSDVSSRAFSLIYDWMISPQIESYRLLQRDNILEIFTASQYLGIKELEEQCWAFIDNDELFSEDTAFLLYLEAKKVRNTAVMELMVPRIMKFFLMLVSTKDFLDLAVDELCLLLKSNYISVNSEMEVLMSAVRWLMHDWANRKENMLEVLKCVRFGLIAPWQLVDVKRNPENPEFMELMSSPDVQKMVDDGLAFVIIKYWYGNQTEDYYHWIDLLGLTEPTNRNWAGEDKNEERSVAFDTRFTGGGESLSQKLYRSAMEKYTQEQCQRGVNSPNVDKLDYENRREKNTADVCRCQQQRESNFIFSVKKQHPARRKFPMELEERTDSGKSEVEAATTIQAVYRGYKTRRKIDEIRKSTSEEKRNVKKVAELLSIPMDETLRNSSMEPIRISSSPVNQMRNEKDEMAQLHSLSPRNKNRGQPILQNQSKRCAEDQMNHQYEMRGAGYTIEEQRKQQIPQNLTTQRETLKSIKMIKSPMFFSKFDERTSSLSNTDTDDLSSPRIEIKSTATNIQENVSGEKNNEMNYPDGDNIQRLKPTIRNVQIRATTSYKRPLPQKISDSMIATNDAGYFFDNSLFFPDRESVLVFGGVDPHEEYGRPGNTGKDIYRFKPDQNIWEFVGEIPRARHHHSVAYLRGRIYIVGGADPLEDKLHRKSFAVGSVWSYDPTTRTWFNEPGMLTARKDFGLVVSHGKMYAIGGQGRNGIALKTVEVFDPSDSTWREVQSMQIARVGPATVKYRDLIWVAGGMTKSKKELFSKEVECYDPIKNLWLKAIPLRSPRCFASFYVISDCLYVIGGASTTENATQSIDSIDVWDGNDYVWREHTNMSIARHGHSTGSIGDQLLIIGGVTTVFMKTLNSVECYCCDMGKWMKGVSALPHPVSGHGTVSLPPANLLINR</sequence>
<dbReference type="CDD" id="cd14733">
    <property type="entry name" value="BACK"/>
    <property type="match status" value="1"/>
</dbReference>
<dbReference type="Pfam" id="PF00651">
    <property type="entry name" value="BTB"/>
    <property type="match status" value="1"/>
</dbReference>
<dbReference type="Gene3D" id="1.25.40.420">
    <property type="match status" value="1"/>
</dbReference>
<dbReference type="Pfam" id="PF07707">
    <property type="entry name" value="BACK"/>
    <property type="match status" value="1"/>
</dbReference>
<dbReference type="SUPFAM" id="SSF117281">
    <property type="entry name" value="Kelch motif"/>
    <property type="match status" value="1"/>
</dbReference>
<dbReference type="EnsemblMetazoa" id="XM_026439595">
    <property type="protein sequence ID" value="XP_026295380"/>
    <property type="gene ID" value="LOC725699"/>
</dbReference>
<dbReference type="PROSITE" id="PS50096">
    <property type="entry name" value="IQ"/>
    <property type="match status" value="1"/>
</dbReference>
<dbReference type="InterPro" id="IPR000210">
    <property type="entry name" value="BTB/POZ_dom"/>
</dbReference>
<dbReference type="InterPro" id="IPR015915">
    <property type="entry name" value="Kelch-typ_b-propeller"/>
</dbReference>
<evidence type="ECO:0000256" key="2">
    <source>
        <dbReference type="ARBA" id="ARBA00022737"/>
    </source>
</evidence>
<feature type="compositionally biased region" description="Basic residues" evidence="3">
    <location>
        <begin position="238"/>
        <end position="249"/>
    </location>
</feature>
<accession>A0A7M7MG74</accession>
<feature type="compositionally biased region" description="Basic and acidic residues" evidence="3">
    <location>
        <begin position="321"/>
        <end position="342"/>
    </location>
</feature>
<organism evidence="5">
    <name type="scientific">Apis mellifera</name>
    <name type="common">Honeybee</name>
    <dbReference type="NCBI Taxonomy" id="7460"/>
    <lineage>
        <taxon>Eukaryota</taxon>
        <taxon>Metazoa</taxon>
        <taxon>Ecdysozoa</taxon>
        <taxon>Arthropoda</taxon>
        <taxon>Hexapoda</taxon>
        <taxon>Insecta</taxon>
        <taxon>Pterygota</taxon>
        <taxon>Neoptera</taxon>
        <taxon>Endopterygota</taxon>
        <taxon>Hymenoptera</taxon>
        <taxon>Apocrita</taxon>
        <taxon>Aculeata</taxon>
        <taxon>Apoidea</taxon>
        <taxon>Anthophila</taxon>
        <taxon>Apidae</taxon>
        <taxon>Apis</taxon>
    </lineage>
</organism>
<dbReference type="InterPro" id="IPR056737">
    <property type="entry name" value="Beta-prop_ATRN-MKLN-like"/>
</dbReference>
<dbReference type="CDD" id="cd23767">
    <property type="entry name" value="IQCD"/>
    <property type="match status" value="1"/>
</dbReference>
<dbReference type="Pfam" id="PF24981">
    <property type="entry name" value="Beta-prop_ATRN-LZTR1"/>
    <property type="match status" value="1"/>
</dbReference>